<dbReference type="InterPro" id="IPR036909">
    <property type="entry name" value="Cyt_c-like_dom_sf"/>
</dbReference>
<dbReference type="OrthoDB" id="9814063at2"/>
<evidence type="ECO:0000256" key="4">
    <source>
        <dbReference type="ARBA" id="ARBA00022982"/>
    </source>
</evidence>
<dbReference type="GO" id="GO:0009055">
    <property type="term" value="F:electron transfer activity"/>
    <property type="evidence" value="ECO:0007669"/>
    <property type="project" value="InterPro"/>
</dbReference>
<feature type="binding site" description="covalent" evidence="6">
    <location>
        <position position="98"/>
    </location>
    <ligand>
        <name>heme c</name>
        <dbReference type="ChEBI" id="CHEBI:61717"/>
    </ligand>
</feature>
<dbReference type="SUPFAM" id="SSF46626">
    <property type="entry name" value="Cytochrome c"/>
    <property type="match status" value="1"/>
</dbReference>
<keyword evidence="1" id="KW-0813">Transport</keyword>
<dbReference type="InterPro" id="IPR002324">
    <property type="entry name" value="Cyt_c_ID"/>
</dbReference>
<proteinExistence type="predicted"/>
<keyword evidence="2 6" id="KW-0349">Heme</keyword>
<reference evidence="8 9" key="1">
    <citation type="submission" date="2018-08" db="EMBL/GenBank/DDBJ databases">
        <title>Genomic Encyclopedia of Archaeal and Bacterial Type Strains, Phase II (KMG-II): from individual species to whole genera.</title>
        <authorList>
            <person name="Goeker M."/>
        </authorList>
    </citation>
    <scope>NUCLEOTIDE SEQUENCE [LARGE SCALE GENOMIC DNA]</scope>
    <source>
        <strain evidence="8 9">DSM 100880</strain>
    </source>
</reference>
<dbReference type="GO" id="GO:0020037">
    <property type="term" value="F:heme binding"/>
    <property type="evidence" value="ECO:0007669"/>
    <property type="project" value="InterPro"/>
</dbReference>
<sequence>MKIKILAAIVILGGLSSFSKYESIPVKYSHGKDEVQSSDGEKIMAKLDCATCHKIDKKVIGPSYLDIAKKYPANDKNINYLSDKIIKGGSGVWGAIPMAAHTALKKDDAKKIAKYILSLNK</sequence>
<evidence type="ECO:0000313" key="9">
    <source>
        <dbReference type="Proteomes" id="UP000257136"/>
    </source>
</evidence>
<evidence type="ECO:0000256" key="2">
    <source>
        <dbReference type="ARBA" id="ARBA00022617"/>
    </source>
</evidence>
<gene>
    <name evidence="8" type="ORF">C8P67_108106</name>
</gene>
<feature type="binding site" description="covalent" evidence="6">
    <location>
        <position position="53"/>
    </location>
    <ligand>
        <name>heme c</name>
        <dbReference type="ChEBI" id="CHEBI:61717"/>
    </ligand>
</feature>
<dbReference type="GO" id="GO:0005506">
    <property type="term" value="F:iron ion binding"/>
    <property type="evidence" value="ECO:0007669"/>
    <property type="project" value="InterPro"/>
</dbReference>
<evidence type="ECO:0000256" key="3">
    <source>
        <dbReference type="ARBA" id="ARBA00022723"/>
    </source>
</evidence>
<evidence type="ECO:0000256" key="1">
    <source>
        <dbReference type="ARBA" id="ARBA00022448"/>
    </source>
</evidence>
<dbReference type="PRINTS" id="PR00606">
    <property type="entry name" value="CYTCHROMECID"/>
</dbReference>
<dbReference type="EMBL" id="QUNI01000008">
    <property type="protein sequence ID" value="REG97942.1"/>
    <property type="molecule type" value="Genomic_DNA"/>
</dbReference>
<dbReference type="RefSeq" id="WP_115813894.1">
    <property type="nucleotide sequence ID" value="NZ_QUNI01000008.1"/>
</dbReference>
<dbReference type="InterPro" id="IPR009056">
    <property type="entry name" value="Cyt_c-like_dom"/>
</dbReference>
<protein>
    <submittedName>
        <fullName evidence="8">Cytochrome c</fullName>
    </submittedName>
</protein>
<name>A0A3E0EI61_9FLAO</name>
<keyword evidence="5 6" id="KW-0408">Iron</keyword>
<keyword evidence="3 6" id="KW-0479">Metal-binding</keyword>
<dbReference type="Proteomes" id="UP000257136">
    <property type="component" value="Unassembled WGS sequence"/>
</dbReference>
<dbReference type="Gene3D" id="1.10.760.10">
    <property type="entry name" value="Cytochrome c-like domain"/>
    <property type="match status" value="1"/>
</dbReference>
<comment type="caution">
    <text evidence="8">The sequence shown here is derived from an EMBL/GenBank/DDBJ whole genome shotgun (WGS) entry which is preliminary data.</text>
</comment>
<keyword evidence="4" id="KW-0249">Electron transport</keyword>
<evidence type="ECO:0000256" key="5">
    <source>
        <dbReference type="ARBA" id="ARBA00023004"/>
    </source>
</evidence>
<organism evidence="8 9">
    <name type="scientific">Flavobacterium aquicola</name>
    <dbReference type="NCBI Taxonomy" id="1682742"/>
    <lineage>
        <taxon>Bacteria</taxon>
        <taxon>Pseudomonadati</taxon>
        <taxon>Bacteroidota</taxon>
        <taxon>Flavobacteriia</taxon>
        <taxon>Flavobacteriales</taxon>
        <taxon>Flavobacteriaceae</taxon>
        <taxon>Flavobacterium</taxon>
    </lineage>
</organism>
<comment type="PTM">
    <text evidence="6">Binds 1 heme c group covalently per subunit.</text>
</comment>
<evidence type="ECO:0000256" key="6">
    <source>
        <dbReference type="PIRSR" id="PIRSR602324-1"/>
    </source>
</evidence>
<feature type="domain" description="Cytochrome c" evidence="7">
    <location>
        <begin position="35"/>
        <end position="120"/>
    </location>
</feature>
<evidence type="ECO:0000313" key="8">
    <source>
        <dbReference type="EMBL" id="REG97942.1"/>
    </source>
</evidence>
<dbReference type="PROSITE" id="PS51007">
    <property type="entry name" value="CYTC"/>
    <property type="match status" value="1"/>
</dbReference>
<keyword evidence="9" id="KW-1185">Reference proteome</keyword>
<evidence type="ECO:0000259" key="7">
    <source>
        <dbReference type="PROSITE" id="PS51007"/>
    </source>
</evidence>
<feature type="binding site" description="covalent" evidence="6">
    <location>
        <position position="49"/>
    </location>
    <ligand>
        <name>heme c</name>
        <dbReference type="ChEBI" id="CHEBI:61717"/>
    </ligand>
</feature>
<dbReference type="Pfam" id="PF00034">
    <property type="entry name" value="Cytochrom_C"/>
    <property type="match status" value="1"/>
</dbReference>
<accession>A0A3E0EI61</accession>
<dbReference type="AlphaFoldDB" id="A0A3E0EI61"/>